<comment type="caution">
    <text evidence="2">The sequence shown here is derived from an EMBL/GenBank/DDBJ whole genome shotgun (WGS) entry which is preliminary data.</text>
</comment>
<sequence length="96" mass="9972">MSRKIVPLVASVLATLFLAAPMFAHASDAACEAKAVDKNGKALAGAAKTSFMKKCHADMAMNECSAKALDKNGKALAGAAKHSFMKKCQAEMKAAK</sequence>
<keyword evidence="3" id="KW-1185">Reference proteome</keyword>
<gene>
    <name evidence="2" type="ORF">GPA22_21770</name>
</gene>
<accession>A0ABX1Q3Q6</accession>
<evidence type="ECO:0008006" key="4">
    <source>
        <dbReference type="Google" id="ProtNLM"/>
    </source>
</evidence>
<reference evidence="2 3" key="1">
    <citation type="submission" date="2019-12" db="EMBL/GenBank/DDBJ databases">
        <title>Comparative genomics gives insights into the taxonomy of the Azoarcus-Aromatoleum group and reveals separate origins of nif in the plant-associated Azoarcus and non-plant-associated Aromatoleum sub-groups.</title>
        <authorList>
            <person name="Lafos M."/>
            <person name="Maluk M."/>
            <person name="Batista M."/>
            <person name="Junghare M."/>
            <person name="Carmona M."/>
            <person name="Faoro H."/>
            <person name="Cruz L.M."/>
            <person name="Battistoni F."/>
            <person name="De Souza E."/>
            <person name="Pedrosa F."/>
            <person name="Chen W.-M."/>
            <person name="Poole P.S."/>
            <person name="Dixon R.A."/>
            <person name="James E.K."/>
        </authorList>
    </citation>
    <scope>NUCLEOTIDE SEQUENCE [LARGE SCALE GENOMIC DNA]</scope>
    <source>
        <strain evidence="2 3">Td21</strain>
    </source>
</reference>
<evidence type="ECO:0000256" key="1">
    <source>
        <dbReference type="SAM" id="SignalP"/>
    </source>
</evidence>
<protein>
    <recommendedName>
        <fullName evidence="4">PsiF repeat-containing protein</fullName>
    </recommendedName>
</protein>
<dbReference type="RefSeq" id="WP_169258176.1">
    <property type="nucleotide sequence ID" value="NZ_WTVN01000063.1"/>
</dbReference>
<feature type="chain" id="PRO_5046089747" description="PsiF repeat-containing protein" evidence="1">
    <location>
        <begin position="27"/>
        <end position="96"/>
    </location>
</feature>
<dbReference type="EMBL" id="WTVN01000063">
    <property type="protein sequence ID" value="NMG46351.1"/>
    <property type="molecule type" value="Genomic_DNA"/>
</dbReference>
<keyword evidence="1" id="KW-0732">Signal</keyword>
<evidence type="ECO:0000313" key="2">
    <source>
        <dbReference type="EMBL" id="NMG46351.1"/>
    </source>
</evidence>
<feature type="signal peptide" evidence="1">
    <location>
        <begin position="1"/>
        <end position="26"/>
    </location>
</feature>
<organism evidence="2 3">
    <name type="scientific">Aromatoleum toluvorans</name>
    <dbReference type="NCBI Taxonomy" id="92002"/>
    <lineage>
        <taxon>Bacteria</taxon>
        <taxon>Pseudomonadati</taxon>
        <taxon>Pseudomonadota</taxon>
        <taxon>Betaproteobacteria</taxon>
        <taxon>Rhodocyclales</taxon>
        <taxon>Rhodocyclaceae</taxon>
        <taxon>Aromatoleum</taxon>
    </lineage>
</organism>
<dbReference type="Proteomes" id="UP000623795">
    <property type="component" value="Unassembled WGS sequence"/>
</dbReference>
<proteinExistence type="predicted"/>
<evidence type="ECO:0000313" key="3">
    <source>
        <dbReference type="Proteomes" id="UP000623795"/>
    </source>
</evidence>
<name>A0ABX1Q3Q6_9RHOO</name>